<accession>A0A9Q0RRC2</accession>
<dbReference type="GO" id="GO:0032968">
    <property type="term" value="P:positive regulation of transcription elongation by RNA polymerase II"/>
    <property type="evidence" value="ECO:0007669"/>
    <property type="project" value="TreeGrafter"/>
</dbReference>
<dbReference type="PANTHER" id="PTHR24056">
    <property type="entry name" value="CELL DIVISION PROTEIN KINASE"/>
    <property type="match status" value="1"/>
</dbReference>
<feature type="domain" description="Protein kinase" evidence="18">
    <location>
        <begin position="1185"/>
        <end position="1476"/>
    </location>
</feature>
<keyword evidence="7 16" id="KW-0547">Nucleotide-binding</keyword>
<feature type="compositionally biased region" description="Low complexity" evidence="17">
    <location>
        <begin position="781"/>
        <end position="792"/>
    </location>
</feature>
<feature type="compositionally biased region" description="Low complexity" evidence="17">
    <location>
        <begin position="311"/>
        <end position="332"/>
    </location>
</feature>
<feature type="compositionally biased region" description="Low complexity" evidence="17">
    <location>
        <begin position="1020"/>
        <end position="1034"/>
    </location>
</feature>
<feature type="compositionally biased region" description="Low complexity" evidence="17">
    <location>
        <begin position="179"/>
        <end position="194"/>
    </location>
</feature>
<feature type="compositionally biased region" description="Basic and acidic residues" evidence="17">
    <location>
        <begin position="384"/>
        <end position="406"/>
    </location>
</feature>
<dbReference type="InterPro" id="IPR011009">
    <property type="entry name" value="Kinase-like_dom_sf"/>
</dbReference>
<dbReference type="Pfam" id="PF00069">
    <property type="entry name" value="Pkinase"/>
    <property type="match status" value="1"/>
</dbReference>
<feature type="compositionally biased region" description="Basic and acidic residues" evidence="17">
    <location>
        <begin position="1000"/>
        <end position="1019"/>
    </location>
</feature>
<evidence type="ECO:0000256" key="14">
    <source>
        <dbReference type="ARBA" id="ARBA00048367"/>
    </source>
</evidence>
<evidence type="ECO:0000256" key="8">
    <source>
        <dbReference type="ARBA" id="ARBA00022777"/>
    </source>
</evidence>
<dbReference type="InterPro" id="IPR008271">
    <property type="entry name" value="Ser/Thr_kinase_AS"/>
</dbReference>
<keyword evidence="10" id="KW-0539">Nucleus</keyword>
<comment type="caution">
    <text evidence="19">The sequence shown here is derived from an EMBL/GenBank/DDBJ whole genome shotgun (WGS) entry which is preliminary data.</text>
</comment>
<comment type="catalytic activity">
    <reaction evidence="15">
        <text>[DNA-directed RNA polymerase] + ATP = phospho-[DNA-directed RNA polymerase] + ADP + H(+)</text>
        <dbReference type="Rhea" id="RHEA:10216"/>
        <dbReference type="Rhea" id="RHEA-COMP:11321"/>
        <dbReference type="Rhea" id="RHEA-COMP:11322"/>
        <dbReference type="ChEBI" id="CHEBI:15378"/>
        <dbReference type="ChEBI" id="CHEBI:30616"/>
        <dbReference type="ChEBI" id="CHEBI:43176"/>
        <dbReference type="ChEBI" id="CHEBI:68546"/>
        <dbReference type="ChEBI" id="CHEBI:456216"/>
        <dbReference type="EC" id="2.7.11.23"/>
    </reaction>
</comment>
<protein>
    <recommendedName>
        <fullName evidence="11">Cyclin-dependent kinase 12</fullName>
        <ecNumber evidence="4">2.7.11.22</ecNumber>
        <ecNumber evidence="3">2.7.11.23</ecNumber>
    </recommendedName>
    <alternativeName>
        <fullName evidence="12">Cell division protein kinase 12</fullName>
    </alternativeName>
</protein>
<organism evidence="19 20">
    <name type="scientific">Blomia tropicalis</name>
    <name type="common">Mite</name>
    <dbReference type="NCBI Taxonomy" id="40697"/>
    <lineage>
        <taxon>Eukaryota</taxon>
        <taxon>Metazoa</taxon>
        <taxon>Ecdysozoa</taxon>
        <taxon>Arthropoda</taxon>
        <taxon>Chelicerata</taxon>
        <taxon>Arachnida</taxon>
        <taxon>Acari</taxon>
        <taxon>Acariformes</taxon>
        <taxon>Sarcoptiformes</taxon>
        <taxon>Astigmata</taxon>
        <taxon>Glycyphagoidea</taxon>
        <taxon>Echimyopodidae</taxon>
        <taxon>Blomia</taxon>
    </lineage>
</organism>
<dbReference type="GO" id="GO:0004693">
    <property type="term" value="F:cyclin-dependent protein serine/threonine kinase activity"/>
    <property type="evidence" value="ECO:0007669"/>
    <property type="project" value="UniProtKB-EC"/>
</dbReference>
<dbReference type="GO" id="GO:0005524">
    <property type="term" value="F:ATP binding"/>
    <property type="evidence" value="ECO:0007669"/>
    <property type="project" value="UniProtKB-UniRule"/>
</dbReference>
<feature type="compositionally biased region" description="Low complexity" evidence="17">
    <location>
        <begin position="811"/>
        <end position="846"/>
    </location>
</feature>
<feature type="compositionally biased region" description="Low complexity" evidence="17">
    <location>
        <begin position="134"/>
        <end position="167"/>
    </location>
</feature>
<dbReference type="FunFam" id="1.10.510.10:FF:000415">
    <property type="entry name" value="CMGC/CDK/CRK7 protein kinase, variant"/>
    <property type="match status" value="1"/>
</dbReference>
<feature type="compositionally biased region" description="Basic and acidic residues" evidence="17">
    <location>
        <begin position="924"/>
        <end position="960"/>
    </location>
</feature>
<dbReference type="InterPro" id="IPR000719">
    <property type="entry name" value="Prot_kinase_dom"/>
</dbReference>
<dbReference type="GO" id="GO:0008024">
    <property type="term" value="C:cyclin/CDK positive transcription elongation factor complex"/>
    <property type="evidence" value="ECO:0007669"/>
    <property type="project" value="TreeGrafter"/>
</dbReference>
<evidence type="ECO:0000259" key="18">
    <source>
        <dbReference type="PROSITE" id="PS50011"/>
    </source>
</evidence>
<keyword evidence="5" id="KW-0723">Serine/threonine-protein kinase</keyword>
<feature type="compositionally biased region" description="Basic and acidic residues" evidence="17">
    <location>
        <begin position="56"/>
        <end position="76"/>
    </location>
</feature>
<feature type="compositionally biased region" description="Acidic residues" evidence="17">
    <location>
        <begin position="44"/>
        <end position="55"/>
    </location>
</feature>
<feature type="compositionally biased region" description="Polar residues" evidence="17">
    <location>
        <begin position="1080"/>
        <end position="1115"/>
    </location>
</feature>
<evidence type="ECO:0000256" key="5">
    <source>
        <dbReference type="ARBA" id="ARBA00022527"/>
    </source>
</evidence>
<dbReference type="GO" id="GO:0008353">
    <property type="term" value="F:RNA polymerase II CTD heptapeptide repeat kinase activity"/>
    <property type="evidence" value="ECO:0007669"/>
    <property type="project" value="UniProtKB-EC"/>
</dbReference>
<dbReference type="OMA" id="HVYAYTI"/>
<dbReference type="EMBL" id="JAPWDV010000001">
    <property type="protein sequence ID" value="KAJ6223611.1"/>
    <property type="molecule type" value="Genomic_DNA"/>
</dbReference>
<dbReference type="Proteomes" id="UP001142055">
    <property type="component" value="Chromosome 1"/>
</dbReference>
<feature type="compositionally biased region" description="Low complexity" evidence="17">
    <location>
        <begin position="861"/>
        <end position="880"/>
    </location>
</feature>
<feature type="region of interest" description="Disordered" evidence="17">
    <location>
        <begin position="575"/>
        <end position="1034"/>
    </location>
</feature>
<evidence type="ECO:0000256" key="15">
    <source>
        <dbReference type="ARBA" id="ARBA00049280"/>
    </source>
</evidence>
<dbReference type="InterPro" id="IPR017441">
    <property type="entry name" value="Protein_kinase_ATP_BS"/>
</dbReference>
<comment type="similarity">
    <text evidence="2">Belongs to the protein kinase superfamily. CMGC Ser/Thr protein kinase family. CDC2/CDKX subfamily.</text>
</comment>
<feature type="compositionally biased region" description="Acidic residues" evidence="17">
    <location>
        <begin position="289"/>
        <end position="303"/>
    </location>
</feature>
<evidence type="ECO:0000256" key="6">
    <source>
        <dbReference type="ARBA" id="ARBA00022679"/>
    </source>
</evidence>
<dbReference type="SMART" id="SM00220">
    <property type="entry name" value="S_TKc"/>
    <property type="match status" value="1"/>
</dbReference>
<dbReference type="Gene3D" id="1.10.510.10">
    <property type="entry name" value="Transferase(Phosphotransferase) domain 1"/>
    <property type="match status" value="1"/>
</dbReference>
<evidence type="ECO:0000256" key="13">
    <source>
        <dbReference type="ARBA" id="ARBA00047811"/>
    </source>
</evidence>
<keyword evidence="20" id="KW-1185">Reference proteome</keyword>
<name>A0A9Q0RRC2_BLOTA</name>
<evidence type="ECO:0000256" key="1">
    <source>
        <dbReference type="ARBA" id="ARBA00004123"/>
    </source>
</evidence>
<evidence type="ECO:0000256" key="4">
    <source>
        <dbReference type="ARBA" id="ARBA00012425"/>
    </source>
</evidence>
<keyword evidence="8" id="KW-0418">Kinase</keyword>
<gene>
    <name evidence="19" type="ORF">RDWZM_002156</name>
</gene>
<feature type="compositionally biased region" description="Basic and acidic residues" evidence="17">
    <location>
        <begin position="717"/>
        <end position="739"/>
    </location>
</feature>
<evidence type="ECO:0000256" key="3">
    <source>
        <dbReference type="ARBA" id="ARBA00012409"/>
    </source>
</evidence>
<dbReference type="FunFam" id="3.30.200.20:FF:000074">
    <property type="entry name" value="cyclin-dependent kinase 12 isoform X2"/>
    <property type="match status" value="1"/>
</dbReference>
<feature type="compositionally biased region" description="Basic and acidic residues" evidence="17">
    <location>
        <begin position="435"/>
        <end position="444"/>
    </location>
</feature>
<evidence type="ECO:0000313" key="20">
    <source>
        <dbReference type="Proteomes" id="UP001142055"/>
    </source>
</evidence>
<dbReference type="EC" id="2.7.11.23" evidence="3"/>
<feature type="compositionally biased region" description="Polar residues" evidence="17">
    <location>
        <begin position="333"/>
        <end position="360"/>
    </location>
</feature>
<feature type="compositionally biased region" description="Low complexity" evidence="17">
    <location>
        <begin position="909"/>
        <end position="922"/>
    </location>
</feature>
<feature type="binding site" evidence="16">
    <location>
        <position position="1213"/>
    </location>
    <ligand>
        <name>ATP</name>
        <dbReference type="ChEBI" id="CHEBI:30616"/>
    </ligand>
</feature>
<dbReference type="Gene3D" id="3.30.200.20">
    <property type="entry name" value="Phosphorylase Kinase, domain 1"/>
    <property type="match status" value="1"/>
</dbReference>
<evidence type="ECO:0000256" key="12">
    <source>
        <dbReference type="ARBA" id="ARBA00041920"/>
    </source>
</evidence>
<feature type="compositionally biased region" description="Basic and acidic residues" evidence="17">
    <location>
        <begin position="631"/>
        <end position="646"/>
    </location>
</feature>
<comment type="catalytic activity">
    <reaction evidence="14">
        <text>L-seryl-[protein] + ATP = O-phospho-L-seryl-[protein] + ADP + H(+)</text>
        <dbReference type="Rhea" id="RHEA:17989"/>
        <dbReference type="Rhea" id="RHEA-COMP:9863"/>
        <dbReference type="Rhea" id="RHEA-COMP:11604"/>
        <dbReference type="ChEBI" id="CHEBI:15378"/>
        <dbReference type="ChEBI" id="CHEBI:29999"/>
        <dbReference type="ChEBI" id="CHEBI:30616"/>
        <dbReference type="ChEBI" id="CHEBI:83421"/>
        <dbReference type="ChEBI" id="CHEBI:456216"/>
        <dbReference type="EC" id="2.7.11.22"/>
    </reaction>
</comment>
<reference evidence="19" key="1">
    <citation type="submission" date="2022-12" db="EMBL/GenBank/DDBJ databases">
        <title>Genome assemblies of Blomia tropicalis.</title>
        <authorList>
            <person name="Cui Y."/>
        </authorList>
    </citation>
    <scope>NUCLEOTIDE SEQUENCE</scope>
    <source>
        <tissue evidence="19">Adult mites</tissue>
    </source>
</reference>
<feature type="compositionally biased region" description="Low complexity" evidence="17">
    <location>
        <begin position="678"/>
        <end position="689"/>
    </location>
</feature>
<feature type="compositionally biased region" description="Low complexity" evidence="17">
    <location>
        <begin position="966"/>
        <end position="978"/>
    </location>
</feature>
<feature type="compositionally biased region" description="Polar residues" evidence="17">
    <location>
        <begin position="598"/>
        <end position="608"/>
    </location>
</feature>
<dbReference type="InterPro" id="IPR050108">
    <property type="entry name" value="CDK"/>
</dbReference>
<feature type="compositionally biased region" description="Basic and acidic residues" evidence="17">
    <location>
        <begin position="222"/>
        <end position="238"/>
    </location>
</feature>
<dbReference type="PROSITE" id="PS00108">
    <property type="entry name" value="PROTEIN_KINASE_ST"/>
    <property type="match status" value="1"/>
</dbReference>
<feature type="region of interest" description="Disordered" evidence="17">
    <location>
        <begin position="1061"/>
        <end position="1115"/>
    </location>
</feature>
<feature type="compositionally biased region" description="Polar residues" evidence="17">
    <location>
        <begin position="740"/>
        <end position="755"/>
    </location>
</feature>
<evidence type="ECO:0000256" key="9">
    <source>
        <dbReference type="ARBA" id="ARBA00022840"/>
    </source>
</evidence>
<feature type="compositionally biased region" description="Low complexity" evidence="17">
    <location>
        <begin position="1066"/>
        <end position="1079"/>
    </location>
</feature>
<feature type="compositionally biased region" description="Basic and acidic residues" evidence="17">
    <location>
        <begin position="204"/>
        <end position="213"/>
    </location>
</feature>
<feature type="region of interest" description="Disordered" evidence="17">
    <location>
        <begin position="1"/>
        <end position="504"/>
    </location>
</feature>
<evidence type="ECO:0000256" key="7">
    <source>
        <dbReference type="ARBA" id="ARBA00022741"/>
    </source>
</evidence>
<dbReference type="PANTHER" id="PTHR24056:SF546">
    <property type="entry name" value="CYCLIN-DEPENDENT KINASE 12"/>
    <property type="match status" value="1"/>
</dbReference>
<feature type="compositionally biased region" description="Polar residues" evidence="17">
    <location>
        <begin position="113"/>
        <end position="126"/>
    </location>
</feature>
<comment type="subcellular location">
    <subcellularLocation>
        <location evidence="1">Nucleus</location>
    </subcellularLocation>
</comment>
<keyword evidence="6" id="KW-0808">Transferase</keyword>
<dbReference type="GO" id="GO:0030332">
    <property type="term" value="F:cyclin binding"/>
    <property type="evidence" value="ECO:0007669"/>
    <property type="project" value="TreeGrafter"/>
</dbReference>
<dbReference type="PROSITE" id="PS00107">
    <property type="entry name" value="PROTEIN_KINASE_ATP"/>
    <property type="match status" value="1"/>
</dbReference>
<evidence type="ECO:0000256" key="2">
    <source>
        <dbReference type="ARBA" id="ARBA00006485"/>
    </source>
</evidence>
<evidence type="ECO:0000256" key="16">
    <source>
        <dbReference type="PROSITE-ProRule" id="PRU10141"/>
    </source>
</evidence>
<evidence type="ECO:0000256" key="11">
    <source>
        <dbReference type="ARBA" id="ARBA00040213"/>
    </source>
</evidence>
<sequence length="1618" mass="180792">MHSPFSSDEDIERTGGDGVAKTGVPNDAILPSTKIALTQKQEEGSEGEIDDDDEDGLCKDEETTKTYREPYNDRNKYYGSIERSKHPTFVESERRVLLPSSSIPQLRHPSSYHYGSSQPPLIQSSRSRTRDYEYNSYGKSSSSTSSVYRSNNSSSSQMSQRTTQSSRSSRHYDDHYMVSNSSSSNNNRYGSSKSYAPDMSNYSLRKDSRDSSHSLRNYPNVEYRRESGSMRPGYDRSHSNSSNNSNQNYNQVSKEVPTTKPDRITNSGDMDAISDDDQNMSDGEVMEKDFEEGELKDDDDDDDLMKRKRSYPNSNSSSPRPPSKMSKSISSNYDTSLVSTEFKSDTNNNLKGNCEAINSPNRDEPPLLLNKPIDADPISDESESELKGVDTRSVRQDSLMLEKNDTKVGYINDDDGSATPLADEIDYHPIGTDNESLKSFEDGKYNSFHYKKSSRSPIESNNNSQNGNDDSRPLSSIHRNSFDEEDSLPSFNSGDGESIKLTKDSISPIEKNAAFLHPISPDNVDSISSAEIIMKDCELGSRQSSIGNRSEIQSPEENVMSKQKLANVDETFMKQHFGDSRSPSNTTTVPCSKEFHGTTPSSPPTNSYFLPPPPSSSSSSSKTYPTDDIDESKMTKYCGRPDDERSTSPLELNYRKKSPLLSIGSRVRSTAAIAIGHNNSSSRNRSPAPISLPLPPPPPPPPPPAPSSSQGLLPRPTSDRKEHSYRRDYEHSNVDRYGNERQSLSTSFSRENYGTSSSSSSSRDHHTTDSGRSQRNRRSRSMSPSRYDSSSSKRSKASYYDDRSISNSHRSGSPIIKSLSRSSRPSHSSRSPSISDRSGKSSSTNTHRSHHSYRRSPSPPSSFVGSSSSHRSSVKSSSSSYKHRGSSRTPPPSSSSSKYGSSRYDRGSRSPSHATSSSYSHGRSSRDISRRSRERDRERDRDRSSRINVDHRSSNSDRSRDHRSRYSPAPYSSSTSRTYRSESRSRSRSPSKVYNSMRRSNRDRTPPLPYDRPKDRGESRSSTYTSYTTQSSSSNALLNQNKFSSSSFAAELMNKIKAKKLQPGASNTATTNDNSNSLTPTSTPLLNEIIDSQNGSGSLTPQKGGTPIKTNASHSTSRLAVSDGLPLPPINFSLDNAENQANLANKTATTATGSTVKPKRPHVIGKPTTSEMVRRETNPRCVDVFKLISQIGEGTYGQVYKARDTDNCIVALKKVRLENEKEGFPITAVREIKILRQLNHENIVNLREIVTDKQDALDFKQDKGAFYLVFEYMDHDLMGLLESGLVAFSEMNIAHIMRQLLDGLSYCHRNNFLHRDIKCSNILMNNRGQIKLADFGLARLFSSEGRPYTNKVITLWYRPPELLLGEERYGPAIDVWSCGCILGELFRGKPIFQANSELLQLEAISKYCGTPTPANWPTVISLPFWGSFRPKVNYPRILREKFSMMPTPALDLLDAMLCLDPSKRISSEDALNCEWLRHISNMSPPRLPINQDCHEMWSKMRRRKMAGSSSSNEEIERMFSTLQRYINRIVNMGNTYQCIQQLASLLNIKNIEHPDIVRLLENIQGTLISISKIGSIANGDLSENDKARLNTSNNQLKHFLAQLLQIPSNTYNRTSGSN</sequence>
<proteinExistence type="inferred from homology"/>
<evidence type="ECO:0000256" key="10">
    <source>
        <dbReference type="ARBA" id="ARBA00023242"/>
    </source>
</evidence>
<evidence type="ECO:0000256" key="17">
    <source>
        <dbReference type="SAM" id="MobiDB-lite"/>
    </source>
</evidence>
<evidence type="ECO:0000313" key="19">
    <source>
        <dbReference type="EMBL" id="KAJ6223611.1"/>
    </source>
</evidence>
<keyword evidence="9 16" id="KW-0067">ATP-binding</keyword>
<feature type="compositionally biased region" description="Polar residues" evidence="17">
    <location>
        <begin position="581"/>
        <end position="590"/>
    </location>
</feature>
<feature type="compositionally biased region" description="Low complexity" evidence="17">
    <location>
        <begin position="239"/>
        <end position="253"/>
    </location>
</feature>
<dbReference type="EC" id="2.7.11.22" evidence="4"/>
<comment type="catalytic activity">
    <reaction evidence="13">
        <text>L-threonyl-[protein] + ATP = O-phospho-L-threonyl-[protein] + ADP + H(+)</text>
        <dbReference type="Rhea" id="RHEA:46608"/>
        <dbReference type="Rhea" id="RHEA-COMP:11060"/>
        <dbReference type="Rhea" id="RHEA-COMP:11605"/>
        <dbReference type="ChEBI" id="CHEBI:15378"/>
        <dbReference type="ChEBI" id="CHEBI:30013"/>
        <dbReference type="ChEBI" id="CHEBI:30616"/>
        <dbReference type="ChEBI" id="CHEBI:61977"/>
        <dbReference type="ChEBI" id="CHEBI:456216"/>
        <dbReference type="EC" id="2.7.11.22"/>
    </reaction>
</comment>
<feature type="compositionally biased region" description="Pro residues" evidence="17">
    <location>
        <begin position="690"/>
        <end position="706"/>
    </location>
</feature>
<dbReference type="PROSITE" id="PS50011">
    <property type="entry name" value="PROTEIN_KINASE_DOM"/>
    <property type="match status" value="1"/>
</dbReference>
<dbReference type="SUPFAM" id="SSF56112">
    <property type="entry name" value="Protein kinase-like (PK-like)"/>
    <property type="match status" value="1"/>
</dbReference>